<dbReference type="EMBL" id="JACHXA010000002">
    <property type="protein sequence ID" value="MBB3064504.1"/>
    <property type="molecule type" value="Genomic_DNA"/>
</dbReference>
<evidence type="ECO:0000256" key="3">
    <source>
        <dbReference type="ARBA" id="ARBA00004742"/>
    </source>
</evidence>
<dbReference type="SUPFAM" id="SSF56059">
    <property type="entry name" value="Glutathione synthetase ATP-binding domain-like"/>
    <property type="match status" value="1"/>
</dbReference>
<dbReference type="GO" id="GO:0008986">
    <property type="term" value="F:pyruvate, water dikinase activity"/>
    <property type="evidence" value="ECO:0007669"/>
    <property type="project" value="UniProtKB-EC"/>
</dbReference>
<organism evidence="16 17">
    <name type="scientific">Limibacillus halophilus</name>
    <dbReference type="NCBI Taxonomy" id="1579333"/>
    <lineage>
        <taxon>Bacteria</taxon>
        <taxon>Pseudomonadati</taxon>
        <taxon>Pseudomonadota</taxon>
        <taxon>Alphaproteobacteria</taxon>
        <taxon>Rhodospirillales</taxon>
        <taxon>Rhodovibrionaceae</taxon>
        <taxon>Limibacillus</taxon>
    </lineage>
</organism>
<dbReference type="InterPro" id="IPR002192">
    <property type="entry name" value="PPDK_AMP/ATP-bd"/>
</dbReference>
<dbReference type="EC" id="2.7.9.2" evidence="5"/>
<evidence type="ECO:0000313" key="17">
    <source>
        <dbReference type="Proteomes" id="UP000581135"/>
    </source>
</evidence>
<feature type="domain" description="Pyruvate phosphate dikinase AMP/ATP-binding" evidence="15">
    <location>
        <begin position="13"/>
        <end position="331"/>
    </location>
</feature>
<keyword evidence="9" id="KW-0547">Nucleotide-binding</keyword>
<comment type="caution">
    <text evidence="16">The sequence shown here is derived from an EMBL/GenBank/DDBJ whole genome shotgun (WGS) entry which is preliminary data.</text>
</comment>
<sequence>MLWLDDPASIENPILGGKFSSLAKSTADGLAVPLGFGITTHAYRDFMEAAGLTAEARKVQKVCAGLPPEKISAETAGLIEQIIRTPLPERLEKVVQESYARLSERTGIKDVPVAVRSSGESEDLAGASFAGQYETYLWISGIESVIGHMRRCWAGMFSDAVLSYQHDGKTIMDQGDFAICVGVQQMVQARAAGVMFTLDPITGDRSKVAIEACWGLGEGVVKGDITPSQFIADKVQLTLLKKSISIQPEEYRFDSESGVVGLFPIEQARQAVPCLSDAESVGLATLAKQIEKDRGAPQDIEWAIDQDGQIAVLQVRPETVWSNKAAKPTMKVASPINHVLMRMSGGKAWS</sequence>
<dbReference type="Gene3D" id="3.30.470.20">
    <property type="entry name" value="ATP-grasp fold, B domain"/>
    <property type="match status" value="1"/>
</dbReference>
<evidence type="ECO:0000256" key="4">
    <source>
        <dbReference type="ARBA" id="ARBA00007837"/>
    </source>
</evidence>
<evidence type="ECO:0000256" key="11">
    <source>
        <dbReference type="ARBA" id="ARBA00022840"/>
    </source>
</evidence>
<dbReference type="Pfam" id="PF01326">
    <property type="entry name" value="PPDK_N"/>
    <property type="match status" value="1"/>
</dbReference>
<evidence type="ECO:0000256" key="14">
    <source>
        <dbReference type="ARBA" id="ARBA00047700"/>
    </source>
</evidence>
<accession>A0A839SRT8</accession>
<evidence type="ECO:0000256" key="12">
    <source>
        <dbReference type="ARBA" id="ARBA00022842"/>
    </source>
</evidence>
<dbReference type="GO" id="GO:0046872">
    <property type="term" value="F:metal ion binding"/>
    <property type="evidence" value="ECO:0007669"/>
    <property type="project" value="UniProtKB-KW"/>
</dbReference>
<evidence type="ECO:0000256" key="7">
    <source>
        <dbReference type="ARBA" id="ARBA00022679"/>
    </source>
</evidence>
<evidence type="ECO:0000256" key="9">
    <source>
        <dbReference type="ARBA" id="ARBA00022741"/>
    </source>
</evidence>
<keyword evidence="11" id="KW-0067">ATP-binding</keyword>
<evidence type="ECO:0000259" key="15">
    <source>
        <dbReference type="Pfam" id="PF01326"/>
    </source>
</evidence>
<evidence type="ECO:0000256" key="6">
    <source>
        <dbReference type="ARBA" id="ARBA00021623"/>
    </source>
</evidence>
<dbReference type="RefSeq" id="WP_221205715.1">
    <property type="nucleotide sequence ID" value="NZ_JACHXA010000002.1"/>
</dbReference>
<dbReference type="PANTHER" id="PTHR43030">
    <property type="entry name" value="PHOSPHOENOLPYRUVATE SYNTHASE"/>
    <property type="match status" value="1"/>
</dbReference>
<comment type="similarity">
    <text evidence="4">Belongs to the PEP-utilizing enzyme family.</text>
</comment>
<comment type="function">
    <text evidence="2">Catalyzes the phosphorylation of pyruvate to phosphoenolpyruvate.</text>
</comment>
<dbReference type="GO" id="GO:0006094">
    <property type="term" value="P:gluconeogenesis"/>
    <property type="evidence" value="ECO:0007669"/>
    <property type="project" value="UniProtKB-UniPathway"/>
</dbReference>
<evidence type="ECO:0000256" key="10">
    <source>
        <dbReference type="ARBA" id="ARBA00022777"/>
    </source>
</evidence>
<name>A0A839SRT8_9PROT</name>
<reference evidence="16 17" key="1">
    <citation type="submission" date="2020-08" db="EMBL/GenBank/DDBJ databases">
        <title>Genomic Encyclopedia of Type Strains, Phase III (KMG-III): the genomes of soil and plant-associated and newly described type strains.</title>
        <authorList>
            <person name="Whitman W."/>
        </authorList>
    </citation>
    <scope>NUCLEOTIDE SEQUENCE [LARGE SCALE GENOMIC DNA]</scope>
    <source>
        <strain evidence="16 17">CECT 8803</strain>
    </source>
</reference>
<dbReference type="PANTHER" id="PTHR43030:SF1">
    <property type="entry name" value="PHOSPHOENOLPYRUVATE SYNTHASE"/>
    <property type="match status" value="1"/>
</dbReference>
<dbReference type="GO" id="GO:0005524">
    <property type="term" value="F:ATP binding"/>
    <property type="evidence" value="ECO:0007669"/>
    <property type="project" value="UniProtKB-KW"/>
</dbReference>
<keyword evidence="8" id="KW-0479">Metal-binding</keyword>
<dbReference type="Proteomes" id="UP000581135">
    <property type="component" value="Unassembled WGS sequence"/>
</dbReference>
<evidence type="ECO:0000256" key="2">
    <source>
        <dbReference type="ARBA" id="ARBA00002988"/>
    </source>
</evidence>
<proteinExistence type="inferred from homology"/>
<dbReference type="InterPro" id="IPR013815">
    <property type="entry name" value="ATP_grasp_subdomain_1"/>
</dbReference>
<evidence type="ECO:0000256" key="1">
    <source>
        <dbReference type="ARBA" id="ARBA00001946"/>
    </source>
</evidence>
<dbReference type="Gene3D" id="3.30.1490.20">
    <property type="entry name" value="ATP-grasp fold, A domain"/>
    <property type="match status" value="1"/>
</dbReference>
<dbReference type="AlphaFoldDB" id="A0A839SRT8"/>
<comment type="cofactor">
    <cofactor evidence="1">
        <name>Mg(2+)</name>
        <dbReference type="ChEBI" id="CHEBI:18420"/>
    </cofactor>
</comment>
<keyword evidence="12" id="KW-0460">Magnesium</keyword>
<gene>
    <name evidence="16" type="ORF">FHR98_000776</name>
</gene>
<evidence type="ECO:0000313" key="16">
    <source>
        <dbReference type="EMBL" id="MBB3064504.1"/>
    </source>
</evidence>
<keyword evidence="16" id="KW-0670">Pyruvate</keyword>
<dbReference type="InterPro" id="IPR006319">
    <property type="entry name" value="PEP_synth"/>
</dbReference>
<evidence type="ECO:0000256" key="13">
    <source>
        <dbReference type="ARBA" id="ARBA00033470"/>
    </source>
</evidence>
<evidence type="ECO:0000256" key="8">
    <source>
        <dbReference type="ARBA" id="ARBA00022723"/>
    </source>
</evidence>
<keyword evidence="10 16" id="KW-0418">Kinase</keyword>
<evidence type="ECO:0000256" key="5">
    <source>
        <dbReference type="ARBA" id="ARBA00011996"/>
    </source>
</evidence>
<protein>
    <recommendedName>
        <fullName evidence="6">Phosphoenolpyruvate synthase</fullName>
        <ecNumber evidence="5">2.7.9.2</ecNumber>
    </recommendedName>
    <alternativeName>
        <fullName evidence="13">Pyruvate, water dikinase</fullName>
    </alternativeName>
</protein>
<comment type="catalytic activity">
    <reaction evidence="14">
        <text>pyruvate + ATP + H2O = phosphoenolpyruvate + AMP + phosphate + 2 H(+)</text>
        <dbReference type="Rhea" id="RHEA:11364"/>
        <dbReference type="ChEBI" id="CHEBI:15361"/>
        <dbReference type="ChEBI" id="CHEBI:15377"/>
        <dbReference type="ChEBI" id="CHEBI:15378"/>
        <dbReference type="ChEBI" id="CHEBI:30616"/>
        <dbReference type="ChEBI" id="CHEBI:43474"/>
        <dbReference type="ChEBI" id="CHEBI:58702"/>
        <dbReference type="ChEBI" id="CHEBI:456215"/>
        <dbReference type="EC" id="2.7.9.2"/>
    </reaction>
</comment>
<keyword evidence="17" id="KW-1185">Reference proteome</keyword>
<comment type="pathway">
    <text evidence="3">Carbohydrate biosynthesis; gluconeogenesis.</text>
</comment>
<keyword evidence="7 16" id="KW-0808">Transferase</keyword>
<dbReference type="UniPathway" id="UPA00138"/>